<evidence type="ECO:0000313" key="2">
    <source>
        <dbReference type="EMBL" id="NNJ26939.1"/>
    </source>
</evidence>
<accession>A0ABX1VFR3</accession>
<evidence type="ECO:0000256" key="1">
    <source>
        <dbReference type="SAM" id="MobiDB-lite"/>
    </source>
</evidence>
<protein>
    <submittedName>
        <fullName evidence="2">Uncharacterized protein</fullName>
    </submittedName>
</protein>
<dbReference type="Proteomes" id="UP000609651">
    <property type="component" value="Unassembled WGS sequence"/>
</dbReference>
<comment type="caution">
    <text evidence="2">The sequence shown here is derived from an EMBL/GenBank/DDBJ whole genome shotgun (WGS) entry which is preliminary data.</text>
</comment>
<feature type="region of interest" description="Disordered" evidence="1">
    <location>
        <begin position="181"/>
        <end position="203"/>
    </location>
</feature>
<keyword evidence="3" id="KW-1185">Reference proteome</keyword>
<proteinExistence type="predicted"/>
<sequence length="343" mass="37192">MSRGEIVLLQGRLHLRASLAERLSFDDGGGGRFQRRGDLPRLVGRAGGFGIRVATVQFGGVLDRRQQIPRAAVLRLAGGAQRRSAGERGEFRVARFVVLQIAVLPVERFDGLHPFRPVAGGAVDRPFDVRDSAFLSHRAGEGVRGMFDQETVVEFQRRGVLAALAFGDSFLIEPLGLFPSGEEREGERSERQDRGGADQADHQRAFEDRLLARPSRRAGELRQRGELPAGGQQDRLFPAVGAVVCGVAGLRRFAPVAGGLRRGVRRVLVGGELRSFAGLIRGEGRQGAQIVPAVVVGERVVVLGVVEDRRLCRGTDVALRRCGRLLPRGGLVRGLRGFLRGAL</sequence>
<name>A0ABX1VFR3_9PLAN</name>
<reference evidence="2 3" key="1">
    <citation type="journal article" date="2020" name="Syst. Appl. Microbiol.">
        <title>Alienimonas chondri sp. nov., a novel planctomycete isolated from the biofilm of the red alga Chondrus crispus.</title>
        <authorList>
            <person name="Vitorino I."/>
            <person name="Albuquerque L."/>
            <person name="Wiegand S."/>
            <person name="Kallscheuer N."/>
            <person name="da Costa M.S."/>
            <person name="Lobo-da-Cunha A."/>
            <person name="Jogler C."/>
            <person name="Lage O.M."/>
        </authorList>
    </citation>
    <scope>NUCLEOTIDE SEQUENCE [LARGE SCALE GENOMIC DNA]</scope>
    <source>
        <strain evidence="2 3">LzC2</strain>
    </source>
</reference>
<evidence type="ECO:0000313" key="3">
    <source>
        <dbReference type="Proteomes" id="UP000609651"/>
    </source>
</evidence>
<dbReference type="EMBL" id="WTPX01000108">
    <property type="protein sequence ID" value="NNJ26939.1"/>
    <property type="molecule type" value="Genomic_DNA"/>
</dbReference>
<organism evidence="2 3">
    <name type="scientific">Alienimonas chondri</name>
    <dbReference type="NCBI Taxonomy" id="2681879"/>
    <lineage>
        <taxon>Bacteria</taxon>
        <taxon>Pseudomonadati</taxon>
        <taxon>Planctomycetota</taxon>
        <taxon>Planctomycetia</taxon>
        <taxon>Planctomycetales</taxon>
        <taxon>Planctomycetaceae</taxon>
        <taxon>Alienimonas</taxon>
    </lineage>
</organism>
<gene>
    <name evidence="2" type="ORF">LzC2_30350</name>
</gene>